<gene>
    <name evidence="15" type="primary">EPB41L2</name>
</gene>
<dbReference type="FunFam" id="2.30.29.30:FF:000001">
    <property type="entry name" value="Erythrocyte membrane protein band 4.1"/>
    <property type="match status" value="1"/>
</dbReference>
<keyword evidence="6" id="KW-0206">Cytoskeleton</keyword>
<evidence type="ECO:0000256" key="2">
    <source>
        <dbReference type="ARBA" id="ARBA00004544"/>
    </source>
</evidence>
<evidence type="ECO:0000256" key="9">
    <source>
        <dbReference type="ARBA" id="ARBA00032586"/>
    </source>
</evidence>
<dbReference type="Proteomes" id="UP000694857">
    <property type="component" value="Chromosome 12"/>
</dbReference>
<dbReference type="PRINTS" id="PR00935">
    <property type="entry name" value="BAND41"/>
</dbReference>
<comment type="function">
    <text evidence="10">Protein 4.1 is a major structural element of the erythrocyte membrane skeleton. It plays a key role in regulating membrane physical properties of mechanical stability and deformability by stabilizing spectrin-actin interaction. Recruits DLG1 to membranes. Required for dynein-dynactin complex and NUMA1 recruitment at the mitotic cell cortex during anaphase.</text>
</comment>
<dbReference type="GO" id="GO:0005856">
    <property type="term" value="C:cytoskeleton"/>
    <property type="evidence" value="ECO:0007669"/>
    <property type="project" value="UniProtKB-SubCell"/>
</dbReference>
<evidence type="ECO:0000256" key="7">
    <source>
        <dbReference type="ARBA" id="ARBA00023658"/>
    </source>
</evidence>
<name>A0A8B8YW99_BALMU</name>
<dbReference type="PROSITE" id="PS50057">
    <property type="entry name" value="FERM_3"/>
    <property type="match status" value="1"/>
</dbReference>
<dbReference type="GeneID" id="118904855"/>
<feature type="region of interest" description="Disordered" evidence="12">
    <location>
        <begin position="555"/>
        <end position="611"/>
    </location>
</feature>
<evidence type="ECO:0000256" key="3">
    <source>
        <dbReference type="ARBA" id="ARBA00022490"/>
    </source>
</evidence>
<dbReference type="SUPFAM" id="SSF47031">
    <property type="entry name" value="Second domain of FERM"/>
    <property type="match status" value="1"/>
</dbReference>
<dbReference type="CDD" id="cd13184">
    <property type="entry name" value="FERM_C_4_1_family"/>
    <property type="match status" value="1"/>
</dbReference>
<dbReference type="GO" id="GO:0005886">
    <property type="term" value="C:plasma membrane"/>
    <property type="evidence" value="ECO:0007669"/>
    <property type="project" value="TreeGrafter"/>
</dbReference>
<evidence type="ECO:0000256" key="8">
    <source>
        <dbReference type="ARBA" id="ARBA00030419"/>
    </source>
</evidence>
<dbReference type="InterPro" id="IPR000299">
    <property type="entry name" value="FERM_domain"/>
</dbReference>
<dbReference type="InterPro" id="IPR008379">
    <property type="entry name" value="Band_4.1_C"/>
</dbReference>
<dbReference type="InterPro" id="IPR007477">
    <property type="entry name" value="SAB_dom"/>
</dbReference>
<dbReference type="Pfam" id="PF00373">
    <property type="entry name" value="FERM_M"/>
    <property type="match status" value="1"/>
</dbReference>
<dbReference type="CDD" id="cd14473">
    <property type="entry name" value="FERM_B-lobe"/>
    <property type="match status" value="1"/>
</dbReference>
<dbReference type="PIRSF" id="PIRSF002304">
    <property type="entry name" value="Membrane_skeletal_4_1"/>
    <property type="match status" value="1"/>
</dbReference>
<feature type="compositionally biased region" description="Basic and acidic residues" evidence="12">
    <location>
        <begin position="111"/>
        <end position="189"/>
    </location>
</feature>
<dbReference type="PRINTS" id="PR00661">
    <property type="entry name" value="ERMFAMILY"/>
</dbReference>
<dbReference type="RefSeq" id="XP_036726772.1">
    <property type="nucleotide sequence ID" value="XM_036870877.1"/>
</dbReference>
<feature type="domain" description="FERM" evidence="13">
    <location>
        <begin position="204"/>
        <end position="485"/>
    </location>
</feature>
<feature type="compositionally biased region" description="Basic and acidic residues" evidence="12">
    <location>
        <begin position="10"/>
        <end position="31"/>
    </location>
</feature>
<evidence type="ECO:0000313" key="14">
    <source>
        <dbReference type="Proteomes" id="UP000694857"/>
    </source>
</evidence>
<dbReference type="InterPro" id="IPR029071">
    <property type="entry name" value="Ubiquitin-like_domsf"/>
</dbReference>
<accession>A0A8B8YW99</accession>
<dbReference type="PROSITE" id="PS00660">
    <property type="entry name" value="FERM_1"/>
    <property type="match status" value="1"/>
</dbReference>
<dbReference type="GO" id="GO:0030866">
    <property type="term" value="P:cortical actin cytoskeleton organization"/>
    <property type="evidence" value="ECO:0007669"/>
    <property type="project" value="InterPro"/>
</dbReference>
<dbReference type="SUPFAM" id="SSF54236">
    <property type="entry name" value="Ubiquitin-like"/>
    <property type="match status" value="1"/>
</dbReference>
<dbReference type="GO" id="GO:0003779">
    <property type="term" value="F:actin binding"/>
    <property type="evidence" value="ECO:0007669"/>
    <property type="project" value="UniProtKB-KW"/>
</dbReference>
<proteinExistence type="predicted"/>
<dbReference type="InterPro" id="IPR000798">
    <property type="entry name" value="Ez/rad/moesin-like"/>
</dbReference>
<dbReference type="GO" id="GO:0005938">
    <property type="term" value="C:cell cortex"/>
    <property type="evidence" value="ECO:0007669"/>
    <property type="project" value="UniProtKB-SubCell"/>
</dbReference>
<dbReference type="SMART" id="SM01196">
    <property type="entry name" value="FERM_C"/>
    <property type="match status" value="1"/>
</dbReference>
<keyword evidence="3" id="KW-0963">Cytoplasm</keyword>
<evidence type="ECO:0000259" key="13">
    <source>
        <dbReference type="PROSITE" id="PS50057"/>
    </source>
</evidence>
<sequence length="1053" mass="117244">MTTEVGSASEVKKESDQLGADATKEKPKEVAENQQNQSSDPEEEKGSQSPPPTESQSSPRRQKKEKDPSESRGISRFIPPWLKKQKSYTLVVAKDGGDKKEPTQAVGEEQVLDKEESLPEEERQAKGDAEETAQRKQQEIKVDVKEEKPLPVEEVSKEREEEKVKEIQEDKSDEAANRETKEVQTNELKAEKASQKATKKTKTVQCKVTLLDGTEYSCDLEKRAKGQVLFDKVCEHLNLLEKDYFGLVFQENPEQKNWLDPAKEIKRQLRNLPWLFSFNVKFYPPDPSQLTEDITRYFLCLQLREDIASGRLPCSFVTHALLGSYTLQAELGDCDPEEHGSHDLSDFQFAPTQTKELEEKVAELHKTHRGLSPAQADSQFLENAKRLSMYGVDLHHAKDSEGVDIKLGVCANGLLIYKDRLRINRFAWPKILKISYKRSNFYIKVRPAELEQFESTIGFKLPNHRAAKRLWKVCVEHHTFYRLVSPEQPPKAKFLTLGSKFRYSGRTQAQTRQASTLIDRPAPHFERTSSKRVSRSLDGALIGIVDRSLTKDFPGPAGEVSARGPGAVSPAVVQDGDGSRDIRSPAKTPHVQLTEGKAKTEEEETQLEEKNSLRVEGDNIYVRHSNLMLEDLDKAQEEILKHQASISELKRNFMESTPEPRPNEWEKRRITPLSLQTQGSKGDHLFKDILSMTEKHQMAAAWTVEEKAQEADKKCAPESEGPCAGASDAVKSSLETLNIVEEKKQAEVGKDERVTPAEMNGKEPSPGHGPGEMRKVEPGTQKDSTSLSSESSSESEEEEDVGEYRPHHRVPEGTIREEQEECEEEVDQAPGQAAEVVERQDPVPAASVLTRAGASVGTVETVTQEKVAGPQIPAPKSVNEGAVQQDVGEDTEDEQQKVNGEVAPVDIDVLPQIICCSEPPVVKTEMVTISDASQRTEISTKEVPIVQTETKTITYESPQIDGGAGGDSGTLLTAQTVTSESVSTTTTTHITKTVKGGISETRIEKRIVITGDADIDHDQALAQAIREAREQHPDMSVTRVVVHKETELDEGEE</sequence>
<dbReference type="Pfam" id="PF09380">
    <property type="entry name" value="FERM_C"/>
    <property type="match status" value="1"/>
</dbReference>
<feature type="region of interest" description="Disordered" evidence="12">
    <location>
        <begin position="741"/>
        <end position="832"/>
    </location>
</feature>
<feature type="compositionally biased region" description="Basic and acidic residues" evidence="12">
    <location>
        <begin position="741"/>
        <end position="755"/>
    </location>
</feature>
<keyword evidence="4" id="KW-0597">Phosphoprotein</keyword>
<dbReference type="Pfam" id="PF05902">
    <property type="entry name" value="4_1_CTD"/>
    <property type="match status" value="1"/>
</dbReference>
<dbReference type="AlphaFoldDB" id="A0A8B8YW99"/>
<evidence type="ECO:0000313" key="15">
    <source>
        <dbReference type="RefSeq" id="XP_036726772.1"/>
    </source>
</evidence>
<dbReference type="FunFam" id="1.20.80.10:FF:000001">
    <property type="entry name" value="Erythrocyte membrane protein band 4.1"/>
    <property type="match status" value="1"/>
</dbReference>
<dbReference type="PANTHER" id="PTHR23280">
    <property type="entry name" value="4.1 G PROTEIN"/>
    <property type="match status" value="1"/>
</dbReference>
<dbReference type="PANTHER" id="PTHR23280:SF17">
    <property type="entry name" value="BAND 4.1-LIKE PROTEIN 2"/>
    <property type="match status" value="1"/>
</dbReference>
<dbReference type="SMART" id="SM01195">
    <property type="entry name" value="FA"/>
    <property type="match status" value="1"/>
</dbReference>
<evidence type="ECO:0000256" key="4">
    <source>
        <dbReference type="ARBA" id="ARBA00022553"/>
    </source>
</evidence>
<reference evidence="15" key="2">
    <citation type="submission" date="2025-08" db="UniProtKB">
        <authorList>
            <consortium name="RefSeq"/>
        </authorList>
    </citation>
    <scope>IDENTIFICATION</scope>
    <source>
        <tissue evidence="15">Epidermis and Blubber</tissue>
    </source>
</reference>
<dbReference type="FunFam" id="3.10.20.90:FF:000002">
    <property type="entry name" value="Erythrocyte protein band 4.1-like 3"/>
    <property type="match status" value="1"/>
</dbReference>
<dbReference type="GO" id="GO:0005198">
    <property type="term" value="F:structural molecule activity"/>
    <property type="evidence" value="ECO:0007669"/>
    <property type="project" value="InterPro"/>
</dbReference>
<organism evidence="14 15">
    <name type="scientific">Balaenoptera musculus</name>
    <name type="common">Blue whale</name>
    <dbReference type="NCBI Taxonomy" id="9771"/>
    <lineage>
        <taxon>Eukaryota</taxon>
        <taxon>Metazoa</taxon>
        <taxon>Chordata</taxon>
        <taxon>Craniata</taxon>
        <taxon>Vertebrata</taxon>
        <taxon>Euteleostomi</taxon>
        <taxon>Mammalia</taxon>
        <taxon>Eutheria</taxon>
        <taxon>Laurasiatheria</taxon>
        <taxon>Artiodactyla</taxon>
        <taxon>Whippomorpha</taxon>
        <taxon>Cetacea</taxon>
        <taxon>Mysticeti</taxon>
        <taxon>Balaenopteridae</taxon>
        <taxon>Balaenoptera</taxon>
    </lineage>
</organism>
<dbReference type="InterPro" id="IPR018979">
    <property type="entry name" value="FERM_N"/>
</dbReference>
<dbReference type="Pfam" id="PF04382">
    <property type="entry name" value="SAB"/>
    <property type="match status" value="1"/>
</dbReference>
<dbReference type="Pfam" id="PF09379">
    <property type="entry name" value="FERM_N"/>
    <property type="match status" value="1"/>
</dbReference>
<dbReference type="CTD" id="2037"/>
<dbReference type="Gene3D" id="3.10.20.90">
    <property type="entry name" value="Phosphatidylinositol 3-kinase Catalytic Subunit, Chain A, domain 1"/>
    <property type="match status" value="1"/>
</dbReference>
<dbReference type="InterPro" id="IPR019748">
    <property type="entry name" value="FERM_central"/>
</dbReference>
<dbReference type="InterPro" id="IPR035963">
    <property type="entry name" value="FERM_2"/>
</dbReference>
<dbReference type="SUPFAM" id="SSF50729">
    <property type="entry name" value="PH domain-like"/>
    <property type="match status" value="1"/>
</dbReference>
<dbReference type="Pfam" id="PF08736">
    <property type="entry name" value="FA"/>
    <property type="match status" value="1"/>
</dbReference>
<keyword evidence="14" id="KW-1185">Reference proteome</keyword>
<feature type="region of interest" description="Disordered" evidence="12">
    <location>
        <begin position="1"/>
        <end position="189"/>
    </location>
</feature>
<dbReference type="InterPro" id="IPR014352">
    <property type="entry name" value="FERM/acyl-CoA-bd_prot_sf"/>
</dbReference>
<feature type="compositionally biased region" description="Basic and acidic residues" evidence="12">
    <location>
        <begin position="802"/>
        <end position="817"/>
    </location>
</feature>
<dbReference type="PROSITE" id="PS00661">
    <property type="entry name" value="FERM_2"/>
    <property type="match status" value="1"/>
</dbReference>
<feature type="compositionally biased region" description="Acidic residues" evidence="12">
    <location>
        <begin position="818"/>
        <end position="827"/>
    </location>
</feature>
<dbReference type="Gene3D" id="1.20.80.10">
    <property type="match status" value="1"/>
</dbReference>
<evidence type="ECO:0000256" key="5">
    <source>
        <dbReference type="ARBA" id="ARBA00023203"/>
    </source>
</evidence>
<dbReference type="InterPro" id="IPR019747">
    <property type="entry name" value="FERM_CS"/>
</dbReference>
<dbReference type="InterPro" id="IPR011993">
    <property type="entry name" value="PH-like_dom_sf"/>
</dbReference>
<dbReference type="Gene3D" id="2.30.29.30">
    <property type="entry name" value="Pleckstrin-homology domain (PH domain)/Phosphotyrosine-binding domain (PTB)"/>
    <property type="match status" value="1"/>
</dbReference>
<evidence type="ECO:0000256" key="10">
    <source>
        <dbReference type="ARBA" id="ARBA00054563"/>
    </source>
</evidence>
<dbReference type="InterPro" id="IPR018980">
    <property type="entry name" value="FERM_PH-like_C"/>
</dbReference>
<reference evidence="14" key="1">
    <citation type="submission" date="2024-06" db="UniProtKB">
        <authorList>
            <consortium name="RefSeq"/>
        </authorList>
    </citation>
    <scope>NUCLEOTIDE SEQUENCE [LARGE SCALE GENOMIC DNA]</scope>
</reference>
<comment type="subcellular location">
    <subcellularLocation>
        <location evidence="2">Cytoplasm</location>
        <location evidence="2">Cell cortex</location>
    </subcellularLocation>
    <subcellularLocation>
        <location evidence="1">Cytoplasm</location>
        <location evidence="1">Cytoskeleton</location>
    </subcellularLocation>
</comment>
<keyword evidence="5" id="KW-0009">Actin-binding</keyword>
<dbReference type="SMART" id="SM00295">
    <property type="entry name" value="B41"/>
    <property type="match status" value="1"/>
</dbReference>
<evidence type="ECO:0000256" key="1">
    <source>
        <dbReference type="ARBA" id="ARBA00004245"/>
    </source>
</evidence>
<protein>
    <recommendedName>
        <fullName evidence="7">Protein 4.1</fullName>
    </recommendedName>
    <alternativeName>
        <fullName evidence="11">4.1R</fullName>
    </alternativeName>
    <alternativeName>
        <fullName evidence="8">Band 4.1</fullName>
    </alternativeName>
    <alternativeName>
        <fullName evidence="9">Erythrocyte membrane protein band 4.1</fullName>
    </alternativeName>
</protein>
<evidence type="ECO:0000256" key="6">
    <source>
        <dbReference type="ARBA" id="ARBA00023212"/>
    </source>
</evidence>
<evidence type="ECO:0000256" key="11">
    <source>
        <dbReference type="ARBA" id="ARBA00078357"/>
    </source>
</evidence>
<dbReference type="InterPro" id="IPR014847">
    <property type="entry name" value="FA"/>
</dbReference>
<dbReference type="InterPro" id="IPR019749">
    <property type="entry name" value="Band_41_domain"/>
</dbReference>
<dbReference type="CDD" id="cd17202">
    <property type="entry name" value="FERM_F1_EPB41L2"/>
    <property type="match status" value="1"/>
</dbReference>
<dbReference type="GO" id="GO:0031032">
    <property type="term" value="P:actomyosin structure organization"/>
    <property type="evidence" value="ECO:0007669"/>
    <property type="project" value="TreeGrafter"/>
</dbReference>
<evidence type="ECO:0000256" key="12">
    <source>
        <dbReference type="SAM" id="MobiDB-lite"/>
    </source>
</evidence>